<accession>A0A0F3GK99</accession>
<dbReference type="AlphaFoldDB" id="A0A0F3GK99"/>
<proteinExistence type="predicted"/>
<comment type="caution">
    <text evidence="1">The sequence shown here is derived from an EMBL/GenBank/DDBJ whole genome shotgun (WGS) entry which is preliminary data.</text>
</comment>
<protein>
    <submittedName>
        <fullName evidence="1">TerL</fullName>
    </submittedName>
</protein>
<dbReference type="EMBL" id="LACI01002370">
    <property type="protein sequence ID" value="KJU82306.1"/>
    <property type="molecule type" value="Genomic_DNA"/>
</dbReference>
<name>A0A0F3GK99_9BACT</name>
<reference evidence="1 2" key="1">
    <citation type="submission" date="2015-02" db="EMBL/GenBank/DDBJ databases">
        <title>Single-cell genomics of uncultivated deep-branching MTB reveals a conserved set of magnetosome genes.</title>
        <authorList>
            <person name="Kolinko S."/>
            <person name="Richter M."/>
            <person name="Glockner F.O."/>
            <person name="Brachmann A."/>
            <person name="Schuler D."/>
        </authorList>
    </citation>
    <scope>NUCLEOTIDE SEQUENCE [LARGE SCALE GENOMIC DNA]</scope>
    <source>
        <strain evidence="1">TM-1</strain>
    </source>
</reference>
<dbReference type="Proteomes" id="UP000033423">
    <property type="component" value="Unassembled WGS sequence"/>
</dbReference>
<organism evidence="1 2">
    <name type="scientific">Candidatus Magnetobacterium bavaricum</name>
    <dbReference type="NCBI Taxonomy" id="29290"/>
    <lineage>
        <taxon>Bacteria</taxon>
        <taxon>Pseudomonadati</taxon>
        <taxon>Nitrospirota</taxon>
        <taxon>Thermodesulfovibrionia</taxon>
        <taxon>Thermodesulfovibrionales</taxon>
        <taxon>Candidatus Magnetobacteriaceae</taxon>
        <taxon>Candidatus Magnetobacterium</taxon>
    </lineage>
</organism>
<keyword evidence="2" id="KW-1185">Reference proteome</keyword>
<gene>
    <name evidence="1" type="ORF">MBAV_005501</name>
</gene>
<feature type="non-terminal residue" evidence="1">
    <location>
        <position position="1"/>
    </location>
</feature>
<evidence type="ECO:0000313" key="1">
    <source>
        <dbReference type="EMBL" id="KJU82306.1"/>
    </source>
</evidence>
<sequence>DNMGLKQFIQNRLKPQLLKYRNIEIVGYGDPAGTQRSQNDERTCYNILSSEGLSIYPASTNANVARVGAVEDLLSRLVDGKAAFQLSPVCKVLRKGFNGAYQYKRLQVSQERYSDVPDKNEYSHIHDALQYAALYALEGVKKKTAPAIHVDAWGGLT</sequence>
<evidence type="ECO:0000313" key="2">
    <source>
        <dbReference type="Proteomes" id="UP000033423"/>
    </source>
</evidence>